<evidence type="ECO:0000259" key="1">
    <source>
        <dbReference type="PROSITE" id="PS50112"/>
    </source>
</evidence>
<accession>A0A9W8CTG6</accession>
<evidence type="ECO:0000313" key="3">
    <source>
        <dbReference type="Proteomes" id="UP001149813"/>
    </source>
</evidence>
<dbReference type="EMBL" id="JANBOJ010000058">
    <property type="protein sequence ID" value="KAJ1723656.1"/>
    <property type="molecule type" value="Genomic_DNA"/>
</dbReference>
<dbReference type="InterPro" id="IPR035965">
    <property type="entry name" value="PAS-like_dom_sf"/>
</dbReference>
<proteinExistence type="predicted"/>
<dbReference type="Pfam" id="PF13426">
    <property type="entry name" value="PAS_9"/>
    <property type="match status" value="1"/>
</dbReference>
<dbReference type="AlphaFoldDB" id="A0A9W8CTG6"/>
<evidence type="ECO:0000313" key="2">
    <source>
        <dbReference type="EMBL" id="KAJ1723656.1"/>
    </source>
</evidence>
<keyword evidence="3" id="KW-1185">Reference proteome</keyword>
<comment type="caution">
    <text evidence="2">The sequence shown here is derived from an EMBL/GenBank/DDBJ whole genome shotgun (WGS) entry which is preliminary data.</text>
</comment>
<reference evidence="2" key="1">
    <citation type="submission" date="2022-07" db="EMBL/GenBank/DDBJ databases">
        <title>Phylogenomic reconstructions and comparative analyses of Kickxellomycotina fungi.</title>
        <authorList>
            <person name="Reynolds N.K."/>
            <person name="Stajich J.E."/>
            <person name="Barry K."/>
            <person name="Grigoriev I.V."/>
            <person name="Crous P."/>
            <person name="Smith M.E."/>
        </authorList>
    </citation>
    <scope>NUCLEOTIDE SEQUENCE</scope>
    <source>
        <strain evidence="2">NBRC 32514</strain>
    </source>
</reference>
<gene>
    <name evidence="2" type="ORF">LPJ53_002039</name>
</gene>
<dbReference type="OrthoDB" id="411251at2759"/>
<organism evidence="2 3">
    <name type="scientific">Coemansia erecta</name>
    <dbReference type="NCBI Taxonomy" id="147472"/>
    <lineage>
        <taxon>Eukaryota</taxon>
        <taxon>Fungi</taxon>
        <taxon>Fungi incertae sedis</taxon>
        <taxon>Zoopagomycota</taxon>
        <taxon>Kickxellomycotina</taxon>
        <taxon>Kickxellomycetes</taxon>
        <taxon>Kickxellales</taxon>
        <taxon>Kickxellaceae</taxon>
        <taxon>Coemansia</taxon>
    </lineage>
</organism>
<dbReference type="SUPFAM" id="SSF55785">
    <property type="entry name" value="PYP-like sensor domain (PAS domain)"/>
    <property type="match status" value="1"/>
</dbReference>
<sequence>MPISYVMIFERAGRENILYVSGNCYRVLGYRPEEMIGTSALNYSYDSHAKHYSCQWPADNPELGVTMLPHNMQRKDGSVVYVHALSINCTGHLFTIVVAYPELGDIRVKDSILYKLQYEVDYESNSERSQLATSDVGSVVSTDTEETRHEDILYPKYPKVTKDSLRKAHVYTARACRAKACFVLNCVEGGSQGPVVEFVTNSISSVFGGDLDGHEIVDQPFFTLVAPEHMTKAAVFMESLRSNHTPQLCTLQLRRDPFSNSGGEGVVSVELFGASSGDKFVMLCQKTRTLDDSTREEAPYMSLEEIVSSDYESSDINEAWHQLMW</sequence>
<dbReference type="NCBIfam" id="TIGR00229">
    <property type="entry name" value="sensory_box"/>
    <property type="match status" value="1"/>
</dbReference>
<name>A0A9W8CTG6_9FUNG</name>
<protein>
    <recommendedName>
        <fullName evidence="1">PAS domain-containing protein</fullName>
    </recommendedName>
</protein>
<dbReference type="CDD" id="cd00130">
    <property type="entry name" value="PAS"/>
    <property type="match status" value="1"/>
</dbReference>
<dbReference type="PROSITE" id="PS50112">
    <property type="entry name" value="PAS"/>
    <property type="match status" value="1"/>
</dbReference>
<dbReference type="InterPro" id="IPR000014">
    <property type="entry name" value="PAS"/>
</dbReference>
<dbReference type="Proteomes" id="UP001149813">
    <property type="component" value="Unassembled WGS sequence"/>
</dbReference>
<feature type="domain" description="PAS" evidence="1">
    <location>
        <begin position="6"/>
        <end position="41"/>
    </location>
</feature>
<dbReference type="Gene3D" id="3.30.450.20">
    <property type="entry name" value="PAS domain"/>
    <property type="match status" value="1"/>
</dbReference>